<protein>
    <submittedName>
        <fullName evidence="1">Uncharacterized protein</fullName>
    </submittedName>
</protein>
<dbReference type="EMBL" id="NSIT01000278">
    <property type="protein sequence ID" value="PJE78055.1"/>
    <property type="molecule type" value="Genomic_DNA"/>
</dbReference>
<dbReference type="AlphaFoldDB" id="A0A2H9T498"/>
<evidence type="ECO:0000313" key="1">
    <source>
        <dbReference type="EMBL" id="PJE78055.1"/>
    </source>
</evidence>
<accession>A0A2H9T498</accession>
<gene>
    <name evidence="1" type="ORF">CI610_03014</name>
</gene>
<comment type="caution">
    <text evidence="1">The sequence shown here is derived from an EMBL/GenBank/DDBJ whole genome shotgun (WGS) entry which is preliminary data.</text>
</comment>
<proteinExistence type="predicted"/>
<reference evidence="1" key="1">
    <citation type="journal article" date="2017" name="Appl. Environ. Microbiol.">
        <title>Molecular characterization of an Endozoicomonas-like organism causing infection in king scallop Pecten maximus L.</title>
        <authorList>
            <person name="Cano I."/>
            <person name="van Aerle R."/>
            <person name="Ross S."/>
            <person name="Verner-Jeffreys D.W."/>
            <person name="Paley R.K."/>
            <person name="Rimmer G."/>
            <person name="Ryder D."/>
            <person name="Hooper P."/>
            <person name="Stone D."/>
            <person name="Feist S.W."/>
        </authorList>
    </citation>
    <scope>NUCLEOTIDE SEQUENCE</scope>
</reference>
<organism evidence="1">
    <name type="scientific">invertebrate metagenome</name>
    <dbReference type="NCBI Taxonomy" id="1711999"/>
    <lineage>
        <taxon>unclassified sequences</taxon>
        <taxon>metagenomes</taxon>
        <taxon>organismal metagenomes</taxon>
    </lineage>
</organism>
<name>A0A2H9T498_9ZZZZ</name>
<sequence>MKSSRIHADLSDITLNALYEDLEEIIRISHQDINEVFSQLLFFLRRKTKRKKFYTLFKNNKQFILHKFLNENNACLCQEQIKESSENAALFKRASVNTLTDDNYHQIELMQNCLKDSILSDFLCCPVLPENLCYRFYCSIKCIEFSEKIKQQLTYKFIELFSKYAHKIWNKSNEKILLYKKLMIHKSSKTEKSANNVLKGWSSEIPWYSESSGLNEWEEIILSSETLPVLSRESLDNVRKQPLLSDNSLHKVKFSSQHNEVYSKSLRLLRRGEKVIIKGENGKELTCQLMSIDDQKGYYSFMNAQGHKVDCISYSVLKERLNNGSIYPVKSYYGIHHYCQNIMLSIMSFLVGILGR</sequence>